<protein>
    <submittedName>
        <fullName evidence="1">Uncharacterized protein</fullName>
    </submittedName>
</protein>
<dbReference type="AlphaFoldDB" id="A0AAW1IG02"/>
<accession>A0AAW1IG02</accession>
<evidence type="ECO:0000313" key="1">
    <source>
        <dbReference type="EMBL" id="KAK9688759.1"/>
    </source>
</evidence>
<dbReference type="Proteomes" id="UP001443914">
    <property type="component" value="Unassembled WGS sequence"/>
</dbReference>
<organism evidence="1 2">
    <name type="scientific">Saponaria officinalis</name>
    <name type="common">Common soapwort</name>
    <name type="synonym">Lychnis saponaria</name>
    <dbReference type="NCBI Taxonomy" id="3572"/>
    <lineage>
        <taxon>Eukaryota</taxon>
        <taxon>Viridiplantae</taxon>
        <taxon>Streptophyta</taxon>
        <taxon>Embryophyta</taxon>
        <taxon>Tracheophyta</taxon>
        <taxon>Spermatophyta</taxon>
        <taxon>Magnoliopsida</taxon>
        <taxon>eudicotyledons</taxon>
        <taxon>Gunneridae</taxon>
        <taxon>Pentapetalae</taxon>
        <taxon>Caryophyllales</taxon>
        <taxon>Caryophyllaceae</taxon>
        <taxon>Caryophylleae</taxon>
        <taxon>Saponaria</taxon>
    </lineage>
</organism>
<comment type="caution">
    <text evidence="1">The sequence shown here is derived from an EMBL/GenBank/DDBJ whole genome shotgun (WGS) entry which is preliminary data.</text>
</comment>
<proteinExistence type="predicted"/>
<evidence type="ECO:0000313" key="2">
    <source>
        <dbReference type="Proteomes" id="UP001443914"/>
    </source>
</evidence>
<sequence>MGFLDHCFVVSTLWNLRMFAELTHMNFKPTYEELLECDFRNLQDYKRNLGGQPKLLLEYCMRNKVFSAYSKTQAFSPSGKTLSGYMRVFPLREDFLLRSIAQQPILVVMTEMQNQCCKSQSCLS</sequence>
<keyword evidence="2" id="KW-1185">Reference proteome</keyword>
<reference evidence="1" key="1">
    <citation type="submission" date="2024-03" db="EMBL/GenBank/DDBJ databases">
        <title>WGS assembly of Saponaria officinalis var. Norfolk2.</title>
        <authorList>
            <person name="Jenkins J."/>
            <person name="Shu S."/>
            <person name="Grimwood J."/>
            <person name="Barry K."/>
            <person name="Goodstein D."/>
            <person name="Schmutz J."/>
            <person name="Leebens-Mack J."/>
            <person name="Osbourn A."/>
        </authorList>
    </citation>
    <scope>NUCLEOTIDE SEQUENCE [LARGE SCALE GENOMIC DNA]</scope>
    <source>
        <strain evidence="1">JIC</strain>
    </source>
</reference>
<gene>
    <name evidence="1" type="ORF">RND81_09G009200</name>
</gene>
<dbReference type="EMBL" id="JBDFQZ010000009">
    <property type="protein sequence ID" value="KAK9688759.1"/>
    <property type="molecule type" value="Genomic_DNA"/>
</dbReference>
<name>A0AAW1IG02_SAPOF</name>